<proteinExistence type="predicted"/>
<evidence type="ECO:0000313" key="4">
    <source>
        <dbReference type="RefSeq" id="XP_022748070.1"/>
    </source>
</evidence>
<dbReference type="Proteomes" id="UP000515121">
    <property type="component" value="Unplaced"/>
</dbReference>
<feature type="compositionally biased region" description="Polar residues" evidence="1">
    <location>
        <begin position="160"/>
        <end position="171"/>
    </location>
</feature>
<dbReference type="PANTHER" id="PTHR23151">
    <property type="entry name" value="DIHYDROLIPOAMIDE ACETYL/SUCCINYL-TRANSFERASE-RELATED"/>
    <property type="match status" value="1"/>
</dbReference>
<dbReference type="Gene3D" id="2.40.50.100">
    <property type="match status" value="1"/>
</dbReference>
<reference evidence="4" key="1">
    <citation type="submission" date="2025-08" db="UniProtKB">
        <authorList>
            <consortium name="RefSeq"/>
        </authorList>
    </citation>
    <scope>IDENTIFICATION</scope>
    <source>
        <tissue evidence="4">Fruit stalk</tissue>
    </source>
</reference>
<evidence type="ECO:0000259" key="2">
    <source>
        <dbReference type="Pfam" id="PF00198"/>
    </source>
</evidence>
<dbReference type="GO" id="GO:0005739">
    <property type="term" value="C:mitochondrion"/>
    <property type="evidence" value="ECO:0007669"/>
    <property type="project" value="TreeGrafter"/>
</dbReference>
<feature type="region of interest" description="Disordered" evidence="1">
    <location>
        <begin position="143"/>
        <end position="171"/>
    </location>
</feature>
<accession>A0A6P5Z668</accession>
<name>A0A6P5Z668_DURZI</name>
<dbReference type="OrthoDB" id="537444at2759"/>
<dbReference type="GO" id="GO:0006086">
    <property type="term" value="P:pyruvate decarboxylation to acetyl-CoA"/>
    <property type="evidence" value="ECO:0007669"/>
    <property type="project" value="InterPro"/>
</dbReference>
<keyword evidence="3" id="KW-1185">Reference proteome</keyword>
<dbReference type="InterPro" id="IPR001078">
    <property type="entry name" value="2-oxoacid_DH_actylTfrase"/>
</dbReference>
<dbReference type="RefSeq" id="XP_022748070.1">
    <property type="nucleotide sequence ID" value="XM_022892335.1"/>
</dbReference>
<protein>
    <submittedName>
        <fullName evidence="4">Dihydrolipoyllysine-residue acetyltransferase component 1 of pyruvate dehydrogenase complex, mitochondrial-like</fullName>
    </submittedName>
</protein>
<feature type="compositionally biased region" description="Basic and acidic residues" evidence="1">
    <location>
        <begin position="99"/>
        <end position="117"/>
    </location>
</feature>
<sequence length="267" mass="29852">MNIKADDRKWNFLMSMAVGIDEMQDGLRKSAQTDHLPLCPSKSMINSVVSGLSVEIVGCSYLAKILAPEGSKDVAVGKPIAVTVEDPVDIEAVKTTTVKKREPTHHESKSKVREQKSGTKISTSAKLLRIWIRCIITKEKTINSNHPKKSPSARPESKAHPQQSDSFEDSSNTQICKVIARRLLESKQTTPHLYLSSDVILDPLLSFRKELKEKHDIKVSVNDIVIEAVAIALKNVPEANAYWDVEKRGNNCVILLTYQFQLLLRRV</sequence>
<dbReference type="PANTHER" id="PTHR23151:SF90">
    <property type="entry name" value="DIHYDROLIPOYLLYSINE-RESIDUE ACETYLTRANSFERASE COMPONENT OF PYRUVATE DEHYDROGENASE COMPLEX, MITOCHONDRIAL-RELATED"/>
    <property type="match status" value="1"/>
</dbReference>
<dbReference type="AlphaFoldDB" id="A0A6P5Z668"/>
<dbReference type="InterPro" id="IPR045257">
    <property type="entry name" value="E2/Pdx1"/>
</dbReference>
<gene>
    <name evidence="4" type="primary">LOC111297690</name>
</gene>
<dbReference type="Gene3D" id="3.30.559.10">
    <property type="entry name" value="Chloramphenicol acetyltransferase-like domain"/>
    <property type="match status" value="1"/>
</dbReference>
<dbReference type="SUPFAM" id="SSF52777">
    <property type="entry name" value="CoA-dependent acyltransferases"/>
    <property type="match status" value="1"/>
</dbReference>
<organism evidence="3 4">
    <name type="scientific">Durio zibethinus</name>
    <name type="common">Durian</name>
    <dbReference type="NCBI Taxonomy" id="66656"/>
    <lineage>
        <taxon>Eukaryota</taxon>
        <taxon>Viridiplantae</taxon>
        <taxon>Streptophyta</taxon>
        <taxon>Embryophyta</taxon>
        <taxon>Tracheophyta</taxon>
        <taxon>Spermatophyta</taxon>
        <taxon>Magnoliopsida</taxon>
        <taxon>eudicotyledons</taxon>
        <taxon>Gunneridae</taxon>
        <taxon>Pentapetalae</taxon>
        <taxon>rosids</taxon>
        <taxon>malvids</taxon>
        <taxon>Malvales</taxon>
        <taxon>Malvaceae</taxon>
        <taxon>Helicteroideae</taxon>
        <taxon>Durio</taxon>
    </lineage>
</organism>
<feature type="domain" description="2-oxoacid dehydrogenase acyltransferase catalytic" evidence="2">
    <location>
        <begin position="168"/>
        <end position="247"/>
    </location>
</feature>
<dbReference type="KEGG" id="dzi:111297690"/>
<dbReference type="GO" id="GO:0016746">
    <property type="term" value="F:acyltransferase activity"/>
    <property type="evidence" value="ECO:0007669"/>
    <property type="project" value="InterPro"/>
</dbReference>
<dbReference type="InterPro" id="IPR023213">
    <property type="entry name" value="CAT-like_dom_sf"/>
</dbReference>
<dbReference type="GeneID" id="111297690"/>
<dbReference type="Pfam" id="PF00198">
    <property type="entry name" value="2-oxoacid_dh"/>
    <property type="match status" value="1"/>
</dbReference>
<dbReference type="GO" id="GO:0045254">
    <property type="term" value="C:pyruvate dehydrogenase complex"/>
    <property type="evidence" value="ECO:0007669"/>
    <property type="project" value="InterPro"/>
</dbReference>
<feature type="region of interest" description="Disordered" evidence="1">
    <location>
        <begin position="95"/>
        <end position="118"/>
    </location>
</feature>
<evidence type="ECO:0000313" key="3">
    <source>
        <dbReference type="Proteomes" id="UP000515121"/>
    </source>
</evidence>
<evidence type="ECO:0000256" key="1">
    <source>
        <dbReference type="SAM" id="MobiDB-lite"/>
    </source>
</evidence>